<dbReference type="InterPro" id="IPR008952">
    <property type="entry name" value="Tetraspanin_EC2_sf"/>
</dbReference>
<dbReference type="PROSITE" id="PS00421">
    <property type="entry name" value="TM4_1"/>
    <property type="match status" value="1"/>
</dbReference>
<dbReference type="PANTHER" id="PTHR19282:SF551">
    <property type="entry name" value="RE08073P-RELATED"/>
    <property type="match status" value="1"/>
</dbReference>
<keyword evidence="5 6" id="KW-0472">Membrane</keyword>
<feature type="transmembrane region" description="Helical" evidence="6">
    <location>
        <begin position="56"/>
        <end position="78"/>
    </location>
</feature>
<dbReference type="AlphaFoldDB" id="A0A1B6F0E6"/>
<dbReference type="PIRSF" id="PIRSF002419">
    <property type="entry name" value="Tetraspanin"/>
    <property type="match status" value="1"/>
</dbReference>
<evidence type="ECO:0000256" key="6">
    <source>
        <dbReference type="RuleBase" id="RU361218"/>
    </source>
</evidence>
<evidence type="ECO:0000313" key="7">
    <source>
        <dbReference type="EMBL" id="JAS43667.1"/>
    </source>
</evidence>
<dbReference type="Gene3D" id="1.10.1450.10">
    <property type="entry name" value="Tetraspanin"/>
    <property type="match status" value="1"/>
</dbReference>
<comment type="similarity">
    <text evidence="2 6">Belongs to the tetraspanin (TM4SF) family.</text>
</comment>
<keyword evidence="4 6" id="KW-1133">Transmembrane helix</keyword>
<evidence type="ECO:0000256" key="5">
    <source>
        <dbReference type="ARBA" id="ARBA00023136"/>
    </source>
</evidence>
<evidence type="ECO:0000256" key="4">
    <source>
        <dbReference type="ARBA" id="ARBA00022989"/>
    </source>
</evidence>
<keyword evidence="3 6" id="KW-0812">Transmembrane</keyword>
<dbReference type="InterPro" id="IPR000301">
    <property type="entry name" value="Tetraspanin_animals"/>
</dbReference>
<dbReference type="InterPro" id="IPR018503">
    <property type="entry name" value="Tetraspanin_CS"/>
</dbReference>
<comment type="subcellular location">
    <subcellularLocation>
        <location evidence="1 6">Membrane</location>
        <topology evidence="1 6">Multi-pass membrane protein</topology>
    </subcellularLocation>
</comment>
<dbReference type="Pfam" id="PF00335">
    <property type="entry name" value="Tetraspanin"/>
    <property type="match status" value="1"/>
</dbReference>
<feature type="transmembrane region" description="Helical" evidence="6">
    <location>
        <begin position="85"/>
        <end position="107"/>
    </location>
</feature>
<reference evidence="7" key="1">
    <citation type="submission" date="2015-11" db="EMBL/GenBank/DDBJ databases">
        <title>De novo transcriptome assembly of four potential Pierce s Disease insect vectors from Arizona vineyards.</title>
        <authorList>
            <person name="Tassone E.E."/>
        </authorList>
    </citation>
    <scope>NUCLEOTIDE SEQUENCE</scope>
</reference>
<name>A0A1B6F0E6_9HEMI</name>
<dbReference type="PANTHER" id="PTHR19282">
    <property type="entry name" value="TETRASPANIN"/>
    <property type="match status" value="1"/>
</dbReference>
<evidence type="ECO:0000256" key="1">
    <source>
        <dbReference type="ARBA" id="ARBA00004141"/>
    </source>
</evidence>
<dbReference type="PRINTS" id="PR00259">
    <property type="entry name" value="TMFOUR"/>
</dbReference>
<organism evidence="7">
    <name type="scientific">Cuerna arida</name>
    <dbReference type="NCBI Taxonomy" id="1464854"/>
    <lineage>
        <taxon>Eukaryota</taxon>
        <taxon>Metazoa</taxon>
        <taxon>Ecdysozoa</taxon>
        <taxon>Arthropoda</taxon>
        <taxon>Hexapoda</taxon>
        <taxon>Insecta</taxon>
        <taxon>Pterygota</taxon>
        <taxon>Neoptera</taxon>
        <taxon>Paraneoptera</taxon>
        <taxon>Hemiptera</taxon>
        <taxon>Auchenorrhyncha</taxon>
        <taxon>Membracoidea</taxon>
        <taxon>Cicadellidae</taxon>
        <taxon>Cicadellinae</taxon>
        <taxon>Proconiini</taxon>
        <taxon>Cuerna</taxon>
    </lineage>
</organism>
<dbReference type="InterPro" id="IPR018499">
    <property type="entry name" value="Tetraspanin/Peripherin"/>
</dbReference>
<sequence length="265" mass="29002">MGLTGCYGILKYLVFFVNLVFWITGLTIIVLSIWMLTDPTFYMSMAQDESSYYTGLYLFLVVGTLMFIVGFLGCCGAIKESQCMLVLFFCLLLIILVAEISAGAWAYSNSEQLEQLVQESVKNTVQKEYSVIDSRTQTFDAIQQGLGCCGANGPSDWATSKFNNADQQGINLAVTSPLTLHKLPASCCTLPEGSEECQKLKTGIGMPESKDIYSEGCTDKLQNTLRDYMSTVVGIGVAVAIAQCLGLSFSLVLCCAIQQRDRYKA</sequence>
<evidence type="ECO:0000256" key="3">
    <source>
        <dbReference type="ARBA" id="ARBA00022692"/>
    </source>
</evidence>
<accession>A0A1B6F0E6</accession>
<dbReference type="GO" id="GO:0005886">
    <property type="term" value="C:plasma membrane"/>
    <property type="evidence" value="ECO:0007669"/>
    <property type="project" value="TreeGrafter"/>
</dbReference>
<feature type="transmembrane region" description="Helical" evidence="6">
    <location>
        <begin position="232"/>
        <end position="257"/>
    </location>
</feature>
<proteinExistence type="inferred from homology"/>
<gene>
    <name evidence="7" type="ORF">g.35288</name>
</gene>
<feature type="transmembrane region" description="Helical" evidence="6">
    <location>
        <begin position="12"/>
        <end position="36"/>
    </location>
</feature>
<protein>
    <recommendedName>
        <fullName evidence="6">Tetraspanin</fullName>
    </recommendedName>
</protein>
<dbReference type="EMBL" id="GECZ01026102">
    <property type="protein sequence ID" value="JAS43667.1"/>
    <property type="molecule type" value="Transcribed_RNA"/>
</dbReference>
<dbReference type="SUPFAM" id="SSF48652">
    <property type="entry name" value="Tetraspanin"/>
    <property type="match status" value="1"/>
</dbReference>
<evidence type="ECO:0000256" key="2">
    <source>
        <dbReference type="ARBA" id="ARBA00006840"/>
    </source>
</evidence>